<comment type="caution">
    <text evidence="2">The sequence shown here is derived from an EMBL/GenBank/DDBJ whole genome shotgun (WGS) entry which is preliminary data.</text>
</comment>
<proteinExistence type="predicted"/>
<dbReference type="RefSeq" id="WP_119931439.1">
    <property type="nucleotide sequence ID" value="NZ_QZEY01000026.1"/>
</dbReference>
<evidence type="ECO:0000256" key="1">
    <source>
        <dbReference type="SAM" id="MobiDB-lite"/>
    </source>
</evidence>
<dbReference type="AlphaFoldDB" id="A0A3A4APG1"/>
<evidence type="ECO:0000313" key="3">
    <source>
        <dbReference type="Proteomes" id="UP000265768"/>
    </source>
</evidence>
<keyword evidence="3" id="KW-1185">Reference proteome</keyword>
<organism evidence="2 3">
    <name type="scientific">Bailinhaonella thermotolerans</name>
    <dbReference type="NCBI Taxonomy" id="1070861"/>
    <lineage>
        <taxon>Bacteria</taxon>
        <taxon>Bacillati</taxon>
        <taxon>Actinomycetota</taxon>
        <taxon>Actinomycetes</taxon>
        <taxon>Streptosporangiales</taxon>
        <taxon>Streptosporangiaceae</taxon>
        <taxon>Bailinhaonella</taxon>
    </lineage>
</organism>
<dbReference type="EMBL" id="QZEY01000026">
    <property type="protein sequence ID" value="RJL21229.1"/>
    <property type="molecule type" value="Genomic_DNA"/>
</dbReference>
<reference evidence="2 3" key="1">
    <citation type="submission" date="2018-09" db="EMBL/GenBank/DDBJ databases">
        <title>YIM 75507 draft genome.</title>
        <authorList>
            <person name="Tang S."/>
            <person name="Feng Y."/>
        </authorList>
    </citation>
    <scope>NUCLEOTIDE SEQUENCE [LARGE SCALE GENOMIC DNA]</scope>
    <source>
        <strain evidence="2 3">YIM 75507</strain>
    </source>
</reference>
<dbReference type="OrthoDB" id="3483427at2"/>
<evidence type="ECO:0000313" key="2">
    <source>
        <dbReference type="EMBL" id="RJL21229.1"/>
    </source>
</evidence>
<name>A0A3A4APG1_9ACTN</name>
<dbReference type="Proteomes" id="UP000265768">
    <property type="component" value="Unassembled WGS sequence"/>
</dbReference>
<feature type="region of interest" description="Disordered" evidence="1">
    <location>
        <begin position="177"/>
        <end position="196"/>
    </location>
</feature>
<sequence>MKFHLNVHVGDAPQDADAKIVNLTPAAGAPLEEAVIEALEKSGLTPADLRSRTLFTVGEGVDSRTAIAAYAALCGFARRRIDAEAGGVVLQLSELHQQMVGRPDAGVPDARPLWAQTGAAHPVLPAVPEVGMNPSPEDVTIIRHSGRVRMVPPEHVALALVTFVIVAALRVRGRGDRLPTLSTGAEPEPEGVETTDQGVDLEGLRRRASALRQDLRTAGNRDEIAPAAPITQRQRLLARANAWPIAEVMVRLGAESDPDGELWHCPRPERHLNGDQNPSMRLRDGQARCDKCDKGVPVGPLALVQDALGVSADEARAWLESGARRPPLSRHAAHAA</sequence>
<accession>A0A3A4APG1</accession>
<protein>
    <submittedName>
        <fullName evidence="2">Uncharacterized protein</fullName>
    </submittedName>
</protein>
<gene>
    <name evidence="2" type="ORF">D5H75_37825</name>
</gene>